<dbReference type="Proteomes" id="UP000276133">
    <property type="component" value="Unassembled WGS sequence"/>
</dbReference>
<reference evidence="1 2" key="1">
    <citation type="journal article" date="2018" name="Sci. Rep.">
        <title>Genomic signatures of local adaptation to the degree of environmental predictability in rotifers.</title>
        <authorList>
            <person name="Franch-Gras L."/>
            <person name="Hahn C."/>
            <person name="Garcia-Roger E.M."/>
            <person name="Carmona M.J."/>
            <person name="Serra M."/>
            <person name="Gomez A."/>
        </authorList>
    </citation>
    <scope>NUCLEOTIDE SEQUENCE [LARGE SCALE GENOMIC DNA]</scope>
    <source>
        <strain evidence="1">HYR1</strain>
    </source>
</reference>
<dbReference type="AlphaFoldDB" id="A0A3M7RWR7"/>
<evidence type="ECO:0000313" key="1">
    <source>
        <dbReference type="EMBL" id="RNA27880.1"/>
    </source>
</evidence>
<evidence type="ECO:0000313" key="2">
    <source>
        <dbReference type="Proteomes" id="UP000276133"/>
    </source>
</evidence>
<name>A0A3M7RWR7_BRAPC</name>
<gene>
    <name evidence="1" type="ORF">BpHYR1_014714</name>
</gene>
<sequence length="169" mass="19554">MSANSCQFQINLFLSVVSKTHLKSYLQKFIRGICNVTYNSDTNSLNLISLLLNNLVKENDIVVHMNNFPFSLLYLAMNQMEYFGWVELLVNILQTGCKATRKLLIDRAKCNLIMSCFVVFVDPCLKGNSGYALQDKIMVGQQYFKYIDLYLDLTIRNPKTCNEKRRIKK</sequence>
<proteinExistence type="predicted"/>
<dbReference type="EMBL" id="REGN01002482">
    <property type="protein sequence ID" value="RNA27880.1"/>
    <property type="molecule type" value="Genomic_DNA"/>
</dbReference>
<keyword evidence="2" id="KW-1185">Reference proteome</keyword>
<protein>
    <submittedName>
        <fullName evidence="1">Uncharacterized protein</fullName>
    </submittedName>
</protein>
<accession>A0A3M7RWR7</accession>
<comment type="caution">
    <text evidence="1">The sequence shown here is derived from an EMBL/GenBank/DDBJ whole genome shotgun (WGS) entry which is preliminary data.</text>
</comment>
<organism evidence="1 2">
    <name type="scientific">Brachionus plicatilis</name>
    <name type="common">Marine rotifer</name>
    <name type="synonym">Brachionus muelleri</name>
    <dbReference type="NCBI Taxonomy" id="10195"/>
    <lineage>
        <taxon>Eukaryota</taxon>
        <taxon>Metazoa</taxon>
        <taxon>Spiralia</taxon>
        <taxon>Gnathifera</taxon>
        <taxon>Rotifera</taxon>
        <taxon>Eurotatoria</taxon>
        <taxon>Monogononta</taxon>
        <taxon>Pseudotrocha</taxon>
        <taxon>Ploima</taxon>
        <taxon>Brachionidae</taxon>
        <taxon>Brachionus</taxon>
    </lineage>
</organism>